<organism evidence="10 11">
    <name type="scientific">Nitrospira lenta</name>
    <dbReference type="NCBI Taxonomy" id="1436998"/>
    <lineage>
        <taxon>Bacteria</taxon>
        <taxon>Pseudomonadati</taxon>
        <taxon>Nitrospirota</taxon>
        <taxon>Nitrospiria</taxon>
        <taxon>Nitrospirales</taxon>
        <taxon>Nitrospiraceae</taxon>
        <taxon>Nitrospira</taxon>
    </lineage>
</organism>
<evidence type="ECO:0000256" key="1">
    <source>
        <dbReference type="ARBA" id="ARBA00003041"/>
    </source>
</evidence>
<dbReference type="InterPro" id="IPR011006">
    <property type="entry name" value="CheY-like_superfamily"/>
</dbReference>
<dbReference type="Gene3D" id="3.40.50.2300">
    <property type="match status" value="1"/>
</dbReference>
<sequence>MATSVSLPARLSAPAASGTPKLHGSILVVDDDEIIRNLFIELFRSEGVAIRVAGTAQEALAMVKQAPPALVMVDIALPDLDGIQLLEQIQACDQRVISVVMTGSPSVELAVRAMKAGAAEFFMKPIQNDVMLMTARRLLELHALRAENTVLKHAVVRAGGLRVHSMVLQTFGEDGVTRGQDGLTEFERGIAEGERRACARDEERRRHERTVLSNAVRKFDQAWLALHQTVEEEVVSLAFQIATKVLRDRAEQVKEQVVAQAKSALAALKESGRVTITVHPADAGTLDAMRDELSRVGDLTLSLHIEPDITLPRGGCIVQTVNRVVDASLETQLSRLGEALRARGTHVAQ</sequence>
<dbReference type="GO" id="GO:0015031">
    <property type="term" value="P:protein transport"/>
    <property type="evidence" value="ECO:0007669"/>
    <property type="project" value="UniProtKB-KW"/>
</dbReference>
<keyword evidence="5" id="KW-1005">Bacterial flagellum biogenesis</keyword>
<dbReference type="PANTHER" id="PTHR34982:SF1">
    <property type="entry name" value="FLAGELLAR ASSEMBLY PROTEIN FLIH"/>
    <property type="match status" value="1"/>
</dbReference>
<dbReference type="PANTHER" id="PTHR34982">
    <property type="entry name" value="YOP PROTEINS TRANSLOCATION PROTEIN L"/>
    <property type="match status" value="1"/>
</dbReference>
<dbReference type="RefSeq" id="WP_121989528.1">
    <property type="nucleotide sequence ID" value="NZ_OUNR01000016.1"/>
</dbReference>
<dbReference type="Pfam" id="PF02108">
    <property type="entry name" value="FliH"/>
    <property type="match status" value="1"/>
</dbReference>
<dbReference type="GO" id="GO:0044781">
    <property type="term" value="P:bacterial-type flagellum organization"/>
    <property type="evidence" value="ECO:0007669"/>
    <property type="project" value="UniProtKB-KW"/>
</dbReference>
<dbReference type="SMART" id="SM00448">
    <property type="entry name" value="REC"/>
    <property type="match status" value="1"/>
</dbReference>
<evidence type="ECO:0000313" key="11">
    <source>
        <dbReference type="Proteomes" id="UP000248168"/>
    </source>
</evidence>
<dbReference type="GO" id="GO:0005829">
    <property type="term" value="C:cytosol"/>
    <property type="evidence" value="ECO:0007669"/>
    <property type="project" value="TreeGrafter"/>
</dbReference>
<evidence type="ECO:0000256" key="4">
    <source>
        <dbReference type="ARBA" id="ARBA00022448"/>
    </source>
</evidence>
<proteinExistence type="inferred from homology"/>
<name>A0A330LE31_9BACT</name>
<keyword evidence="10" id="KW-0969">Cilium</keyword>
<evidence type="ECO:0000256" key="6">
    <source>
        <dbReference type="ARBA" id="ARBA00022927"/>
    </source>
</evidence>
<reference evidence="11" key="1">
    <citation type="submission" date="2018-04" db="EMBL/GenBank/DDBJ databases">
        <authorList>
            <person name="Lucker S."/>
            <person name="Sakoula D."/>
        </authorList>
    </citation>
    <scope>NUCLEOTIDE SEQUENCE [LARGE SCALE GENOMIC DNA]</scope>
</reference>
<dbReference type="SUPFAM" id="SSF52172">
    <property type="entry name" value="CheY-like"/>
    <property type="match status" value="1"/>
</dbReference>
<keyword evidence="4" id="KW-0813">Transport</keyword>
<keyword evidence="8" id="KW-0597">Phosphoprotein</keyword>
<keyword evidence="7" id="KW-1006">Bacterial flagellum protein export</keyword>
<evidence type="ECO:0000256" key="7">
    <source>
        <dbReference type="ARBA" id="ARBA00023225"/>
    </source>
</evidence>
<feature type="modified residue" description="4-aspartylphosphate" evidence="8">
    <location>
        <position position="74"/>
    </location>
</feature>
<dbReference type="InterPro" id="IPR001789">
    <property type="entry name" value="Sig_transdc_resp-reg_receiver"/>
</dbReference>
<dbReference type="Pfam" id="PF00072">
    <property type="entry name" value="Response_reg"/>
    <property type="match status" value="1"/>
</dbReference>
<keyword evidence="10" id="KW-0282">Flagellum</keyword>
<dbReference type="InterPro" id="IPR018035">
    <property type="entry name" value="Flagellar_FliH/T3SS_HrpE"/>
</dbReference>
<keyword evidence="10" id="KW-0966">Cell projection</keyword>
<dbReference type="OrthoDB" id="9782655at2"/>
<evidence type="ECO:0000256" key="3">
    <source>
        <dbReference type="ARBA" id="ARBA00016507"/>
    </source>
</evidence>
<evidence type="ECO:0000313" key="10">
    <source>
        <dbReference type="EMBL" id="SPP65210.1"/>
    </source>
</evidence>
<dbReference type="EMBL" id="OUNR01000016">
    <property type="protein sequence ID" value="SPP65210.1"/>
    <property type="molecule type" value="Genomic_DNA"/>
</dbReference>
<comment type="similarity">
    <text evidence="2">Belongs to the FliH family.</text>
</comment>
<keyword evidence="11" id="KW-1185">Reference proteome</keyword>
<gene>
    <name evidence="10" type="ORF">NITLEN_30124</name>
</gene>
<protein>
    <recommendedName>
        <fullName evidence="3">Flagellar assembly protein FliH</fullName>
    </recommendedName>
</protein>
<dbReference type="Proteomes" id="UP000248168">
    <property type="component" value="Unassembled WGS sequence"/>
</dbReference>
<dbReference type="PROSITE" id="PS50110">
    <property type="entry name" value="RESPONSE_REGULATORY"/>
    <property type="match status" value="1"/>
</dbReference>
<evidence type="ECO:0000256" key="2">
    <source>
        <dbReference type="ARBA" id="ARBA00006602"/>
    </source>
</evidence>
<dbReference type="InterPro" id="IPR051472">
    <property type="entry name" value="T3SS_Stator/FliH"/>
</dbReference>
<keyword evidence="6" id="KW-0653">Protein transport</keyword>
<dbReference type="GO" id="GO:0000160">
    <property type="term" value="P:phosphorelay signal transduction system"/>
    <property type="evidence" value="ECO:0007669"/>
    <property type="project" value="InterPro"/>
</dbReference>
<accession>A0A330LE31</accession>
<feature type="domain" description="Response regulatory" evidence="9">
    <location>
        <begin position="25"/>
        <end position="139"/>
    </location>
</feature>
<evidence type="ECO:0000256" key="8">
    <source>
        <dbReference type="PROSITE-ProRule" id="PRU00169"/>
    </source>
</evidence>
<dbReference type="AlphaFoldDB" id="A0A330LE31"/>
<dbReference type="InParanoid" id="A0A330LE31"/>
<evidence type="ECO:0000259" key="9">
    <source>
        <dbReference type="PROSITE" id="PS50110"/>
    </source>
</evidence>
<comment type="function">
    <text evidence="1">Needed for flagellar regrowth and assembly.</text>
</comment>
<evidence type="ECO:0000256" key="5">
    <source>
        <dbReference type="ARBA" id="ARBA00022795"/>
    </source>
</evidence>